<dbReference type="AlphaFoldDB" id="A0A7W9BP07"/>
<dbReference type="Pfam" id="PF01156">
    <property type="entry name" value="IU_nuc_hydro"/>
    <property type="match status" value="1"/>
</dbReference>
<dbReference type="Gene3D" id="3.90.245.10">
    <property type="entry name" value="Ribonucleoside hydrolase-like"/>
    <property type="match status" value="1"/>
</dbReference>
<dbReference type="InterPro" id="IPR001910">
    <property type="entry name" value="Inosine/uridine_hydrolase_dom"/>
</dbReference>
<dbReference type="InterPro" id="IPR023186">
    <property type="entry name" value="IUNH"/>
</dbReference>
<protein>
    <submittedName>
        <fullName evidence="4">Inosine-uridine nucleoside N-ribohydrolase</fullName>
    </submittedName>
</protein>
<dbReference type="GO" id="GO:0006152">
    <property type="term" value="P:purine nucleoside catabolic process"/>
    <property type="evidence" value="ECO:0007669"/>
    <property type="project" value="TreeGrafter"/>
</dbReference>
<evidence type="ECO:0000313" key="5">
    <source>
        <dbReference type="Proteomes" id="UP000535415"/>
    </source>
</evidence>
<feature type="domain" description="Inosine/uridine-preferring nucleoside hydrolase" evidence="3">
    <location>
        <begin position="32"/>
        <end position="325"/>
    </location>
</feature>
<dbReference type="PANTHER" id="PTHR12304:SF4">
    <property type="entry name" value="URIDINE NUCLEOSIDASE"/>
    <property type="match status" value="1"/>
</dbReference>
<gene>
    <name evidence="4" type="ORF">FHS72_003658</name>
</gene>
<keyword evidence="2" id="KW-0326">Glycosidase</keyword>
<evidence type="ECO:0000256" key="1">
    <source>
        <dbReference type="ARBA" id="ARBA00022801"/>
    </source>
</evidence>
<evidence type="ECO:0000259" key="3">
    <source>
        <dbReference type="Pfam" id="PF01156"/>
    </source>
</evidence>
<reference evidence="4 5" key="1">
    <citation type="submission" date="2020-08" db="EMBL/GenBank/DDBJ databases">
        <title>Genomic Encyclopedia of Type Strains, Phase IV (KMG-IV): sequencing the most valuable type-strain genomes for metagenomic binning, comparative biology and taxonomic classification.</title>
        <authorList>
            <person name="Goeker M."/>
        </authorList>
    </citation>
    <scope>NUCLEOTIDE SEQUENCE [LARGE SCALE GENOMIC DNA]</scope>
    <source>
        <strain evidence="4 5">DSM 101064</strain>
    </source>
</reference>
<evidence type="ECO:0000256" key="2">
    <source>
        <dbReference type="ARBA" id="ARBA00023295"/>
    </source>
</evidence>
<dbReference type="InterPro" id="IPR036452">
    <property type="entry name" value="Ribo_hydro-like"/>
</dbReference>
<dbReference type="GO" id="GO:0005829">
    <property type="term" value="C:cytosol"/>
    <property type="evidence" value="ECO:0007669"/>
    <property type="project" value="TreeGrafter"/>
</dbReference>
<dbReference type="PANTHER" id="PTHR12304">
    <property type="entry name" value="INOSINE-URIDINE PREFERRING NUCLEOSIDE HYDROLASE"/>
    <property type="match status" value="1"/>
</dbReference>
<dbReference type="RefSeq" id="WP_183531113.1">
    <property type="nucleotide sequence ID" value="NZ_JACIJM010000018.1"/>
</dbReference>
<dbReference type="GO" id="GO:0008477">
    <property type="term" value="F:purine nucleosidase activity"/>
    <property type="evidence" value="ECO:0007669"/>
    <property type="project" value="TreeGrafter"/>
</dbReference>
<proteinExistence type="predicted"/>
<keyword evidence="1 4" id="KW-0378">Hydrolase</keyword>
<dbReference type="EMBL" id="JACIJM010000018">
    <property type="protein sequence ID" value="MBB5724010.1"/>
    <property type="molecule type" value="Genomic_DNA"/>
</dbReference>
<comment type="caution">
    <text evidence="4">The sequence shown here is derived from an EMBL/GenBank/DDBJ whole genome shotgun (WGS) entry which is preliminary data.</text>
</comment>
<accession>A0A7W9BP07</accession>
<keyword evidence="5" id="KW-1185">Reference proteome</keyword>
<organism evidence="4 5">
    <name type="scientific">Yoonia ponticola</name>
    <dbReference type="NCBI Taxonomy" id="1524255"/>
    <lineage>
        <taxon>Bacteria</taxon>
        <taxon>Pseudomonadati</taxon>
        <taxon>Pseudomonadota</taxon>
        <taxon>Alphaproteobacteria</taxon>
        <taxon>Rhodobacterales</taxon>
        <taxon>Paracoccaceae</taxon>
        <taxon>Yoonia</taxon>
    </lineage>
</organism>
<name>A0A7W9BP07_9RHOB</name>
<dbReference type="SUPFAM" id="SSF53590">
    <property type="entry name" value="Nucleoside hydrolase"/>
    <property type="match status" value="2"/>
</dbReference>
<sequence>MTTLSEASARFPKLDADLMQSRLARPKAGTRVIIDTDTANEIDDQYAVAWALLSPERVNVIGVTAVPFSFQHHKEGLIKSVNILKNGGPQNDVEEKFMGGLGGWPKRIFEAGRNAEDVKFVTPEEGVELSYQEILTVYDKCGVPSEGKVFRGAPAYLTDFDTPVESDSTRFIIEQARKRDDGPVYILAMGALTNIASALLLAPDIIDNIVVIWTASFPSYAPFCNEPSLNLVQDRLASQLLFECGVPHVYLPGYHVGAQLSISYPEMEQFVKPKGAIGAYLWHLYTHNPLHEMFAVTKPETKTWVIWDIINVAWLFDDAYVSMHMTTSPALNDDLYWETDPQRHLMAEAYDIDRDAIFEDFFKTLERAPSA</sequence>
<dbReference type="Proteomes" id="UP000535415">
    <property type="component" value="Unassembled WGS sequence"/>
</dbReference>
<evidence type="ECO:0000313" key="4">
    <source>
        <dbReference type="EMBL" id="MBB5724010.1"/>
    </source>
</evidence>